<evidence type="ECO:0000256" key="1">
    <source>
        <dbReference type="SAM" id="MobiDB-lite"/>
    </source>
</evidence>
<feature type="region of interest" description="Disordered" evidence="1">
    <location>
        <begin position="31"/>
        <end position="51"/>
    </location>
</feature>
<dbReference type="RefSeq" id="WP_147064811.1">
    <property type="nucleotide sequence ID" value="NZ_BAABDN010000001.1"/>
</dbReference>
<dbReference type="EMBL" id="BKBA01000008">
    <property type="protein sequence ID" value="GEQ14074.1"/>
    <property type="molecule type" value="Genomic_DNA"/>
</dbReference>
<keyword evidence="3" id="KW-1185">Reference proteome</keyword>
<evidence type="ECO:0008006" key="4">
    <source>
        <dbReference type="Google" id="ProtNLM"/>
    </source>
</evidence>
<protein>
    <recommendedName>
        <fullName evidence="4">DUF2993 domain-containing protein</fullName>
    </recommendedName>
</protein>
<accession>A0A512T1N8</accession>
<sequence length="220" mass="22287">MKQFLLGAVTMLVALLVAALALVWSVGSPGSGADVAVPTTAPTTRPTAPTDLGKGETWLGDVRLTSSQVVTGDGGLTDVTAIGSGVTLTGDGLRASRLDIDASLPFATAASQIGGGVTLFAAADGLAGLRRQVSVLGQNVEVRATGVVRAQGGQLVIEPQTIDLDGPDWLDSAASSIVRRLVTIRHTIEGVPQGMALTSVSVQANGFRAHLRGAEVTVSP</sequence>
<dbReference type="OrthoDB" id="3724212at2"/>
<dbReference type="InterPro" id="IPR021373">
    <property type="entry name" value="DUF2993"/>
</dbReference>
<dbReference type="Proteomes" id="UP000321793">
    <property type="component" value="Unassembled WGS sequence"/>
</dbReference>
<organism evidence="2 3">
    <name type="scientific">Knoellia locipacati</name>
    <dbReference type="NCBI Taxonomy" id="882824"/>
    <lineage>
        <taxon>Bacteria</taxon>
        <taxon>Bacillati</taxon>
        <taxon>Actinomycetota</taxon>
        <taxon>Actinomycetes</taxon>
        <taxon>Micrococcales</taxon>
        <taxon>Intrasporangiaceae</taxon>
        <taxon>Knoellia</taxon>
    </lineage>
</organism>
<gene>
    <name evidence="2" type="ORF">KLO01_21210</name>
</gene>
<name>A0A512T1N8_9MICO</name>
<evidence type="ECO:0000313" key="2">
    <source>
        <dbReference type="EMBL" id="GEQ14074.1"/>
    </source>
</evidence>
<evidence type="ECO:0000313" key="3">
    <source>
        <dbReference type="Proteomes" id="UP000321793"/>
    </source>
</evidence>
<dbReference type="AlphaFoldDB" id="A0A512T1N8"/>
<feature type="compositionally biased region" description="Low complexity" evidence="1">
    <location>
        <begin position="33"/>
        <end position="51"/>
    </location>
</feature>
<reference evidence="2 3" key="1">
    <citation type="submission" date="2019-07" db="EMBL/GenBank/DDBJ databases">
        <title>Whole genome shotgun sequence of Knoellia locipacati NBRC 109775.</title>
        <authorList>
            <person name="Hosoyama A."/>
            <person name="Uohara A."/>
            <person name="Ohji S."/>
            <person name="Ichikawa N."/>
        </authorList>
    </citation>
    <scope>NUCLEOTIDE SEQUENCE [LARGE SCALE GENOMIC DNA]</scope>
    <source>
        <strain evidence="2 3">NBRC 109775</strain>
    </source>
</reference>
<proteinExistence type="predicted"/>
<comment type="caution">
    <text evidence="2">The sequence shown here is derived from an EMBL/GenBank/DDBJ whole genome shotgun (WGS) entry which is preliminary data.</text>
</comment>
<dbReference type="Pfam" id="PF11209">
    <property type="entry name" value="LmeA"/>
    <property type="match status" value="1"/>
</dbReference>